<dbReference type="PANTHER" id="PTHR30576:SF4">
    <property type="entry name" value="UNDECAPRENYL-PHOSPHATE GALACTOSE PHOSPHOTRANSFERASE"/>
    <property type="match status" value="1"/>
</dbReference>
<sequence length="240" mass="27592">MFRSDSTAQGNLVRRRYPGSGEPLPAPVIAQPPQLTLLQRSVKRSVDILGALTFFLLLGPVYLAVALAVRISMGHPVHFWQTRMGEGGQRFRFYKFRSMVRNSENILDEYLSKNDVARTQWDTFQKLEKDPRITPLGHFIRKLSLDELPQFWNVLKGDMSLIGPRPCMERQRSLYGKHWEHYCAMRPGITGLWQVSGRNRLSYAQRVELDAQYVTNWSLWLDIKILAKTVTAVISGEGSR</sequence>
<dbReference type="AlphaFoldDB" id="A0A502DKR6"/>
<evidence type="ECO:0000256" key="7">
    <source>
        <dbReference type="ARBA" id="ARBA00023136"/>
    </source>
</evidence>
<keyword evidence="4 11" id="KW-0808">Transferase</keyword>
<dbReference type="OrthoDB" id="9808602at2"/>
<dbReference type="PANTHER" id="PTHR30576">
    <property type="entry name" value="COLANIC BIOSYNTHESIS UDP-GLUCOSE LIPID CARRIER TRANSFERASE"/>
    <property type="match status" value="1"/>
</dbReference>
<keyword evidence="7 9" id="KW-0472">Membrane</keyword>
<protein>
    <submittedName>
        <fullName evidence="11">Sugar transferase</fullName>
    </submittedName>
</protein>
<evidence type="ECO:0000256" key="3">
    <source>
        <dbReference type="ARBA" id="ARBA00022475"/>
    </source>
</evidence>
<evidence type="ECO:0000256" key="9">
    <source>
        <dbReference type="SAM" id="Phobius"/>
    </source>
</evidence>
<evidence type="ECO:0000256" key="4">
    <source>
        <dbReference type="ARBA" id="ARBA00022679"/>
    </source>
</evidence>
<accession>A0A502DKR6</accession>
<dbReference type="InterPro" id="IPR003362">
    <property type="entry name" value="Bact_transf"/>
</dbReference>
<gene>
    <name evidence="11" type="ORF">EAH82_15915</name>
</gene>
<dbReference type="EMBL" id="RCZI01000004">
    <property type="protein sequence ID" value="TPG25898.1"/>
    <property type="molecule type" value="Genomic_DNA"/>
</dbReference>
<evidence type="ECO:0000259" key="10">
    <source>
        <dbReference type="Pfam" id="PF02397"/>
    </source>
</evidence>
<comment type="caution">
    <text evidence="11">The sequence shown here is derived from an EMBL/GenBank/DDBJ whole genome shotgun (WGS) entry which is preliminary data.</text>
</comment>
<feature type="compositionally biased region" description="Polar residues" evidence="8">
    <location>
        <begin position="1"/>
        <end position="10"/>
    </location>
</feature>
<comment type="similarity">
    <text evidence="2">Belongs to the bacterial sugar transferase family.</text>
</comment>
<dbReference type="GO" id="GO:0016780">
    <property type="term" value="F:phosphotransferase activity, for other substituted phosphate groups"/>
    <property type="evidence" value="ECO:0007669"/>
    <property type="project" value="TreeGrafter"/>
</dbReference>
<reference evidence="11 12" key="1">
    <citation type="journal article" date="2019" name="Environ. Microbiol.">
        <title>Species interactions and distinct microbial communities in high Arctic permafrost affected cryosols are associated with the CH4 and CO2 gas fluxes.</title>
        <authorList>
            <person name="Altshuler I."/>
            <person name="Hamel J."/>
            <person name="Turney S."/>
            <person name="Magnuson E."/>
            <person name="Levesque R."/>
            <person name="Greer C."/>
            <person name="Whyte L.G."/>
        </authorList>
    </citation>
    <scope>NUCLEOTIDE SEQUENCE [LARGE SCALE GENOMIC DNA]</scope>
    <source>
        <strain evidence="11 12">S06.C</strain>
    </source>
</reference>
<dbReference type="Pfam" id="PF02397">
    <property type="entry name" value="Bac_transf"/>
    <property type="match status" value="1"/>
</dbReference>
<name>A0A502DKR6_9BURK</name>
<evidence type="ECO:0000256" key="6">
    <source>
        <dbReference type="ARBA" id="ARBA00022989"/>
    </source>
</evidence>
<dbReference type="Proteomes" id="UP000319212">
    <property type="component" value="Unassembled WGS sequence"/>
</dbReference>
<feature type="domain" description="Bacterial sugar transferase" evidence="10">
    <location>
        <begin position="43"/>
        <end position="234"/>
    </location>
</feature>
<evidence type="ECO:0000256" key="5">
    <source>
        <dbReference type="ARBA" id="ARBA00022692"/>
    </source>
</evidence>
<proteinExistence type="inferred from homology"/>
<feature type="region of interest" description="Disordered" evidence="8">
    <location>
        <begin position="1"/>
        <end position="27"/>
    </location>
</feature>
<evidence type="ECO:0000313" key="11">
    <source>
        <dbReference type="EMBL" id="TPG25898.1"/>
    </source>
</evidence>
<comment type="subcellular location">
    <subcellularLocation>
        <location evidence="1">Cell membrane</location>
    </subcellularLocation>
</comment>
<evidence type="ECO:0000313" key="12">
    <source>
        <dbReference type="Proteomes" id="UP000319212"/>
    </source>
</evidence>
<dbReference type="RefSeq" id="WP_140843328.1">
    <property type="nucleotide sequence ID" value="NZ_RCZI01000004.1"/>
</dbReference>
<keyword evidence="5 9" id="KW-0812">Transmembrane</keyword>
<keyword evidence="3" id="KW-1003">Cell membrane</keyword>
<feature type="transmembrane region" description="Helical" evidence="9">
    <location>
        <begin position="48"/>
        <end position="69"/>
    </location>
</feature>
<evidence type="ECO:0000256" key="8">
    <source>
        <dbReference type="SAM" id="MobiDB-lite"/>
    </source>
</evidence>
<evidence type="ECO:0000256" key="1">
    <source>
        <dbReference type="ARBA" id="ARBA00004236"/>
    </source>
</evidence>
<evidence type="ECO:0000256" key="2">
    <source>
        <dbReference type="ARBA" id="ARBA00006464"/>
    </source>
</evidence>
<organism evidence="11 12">
    <name type="scientific">Variovorax guangxiensis</name>
    <dbReference type="NCBI Taxonomy" id="1775474"/>
    <lineage>
        <taxon>Bacteria</taxon>
        <taxon>Pseudomonadati</taxon>
        <taxon>Pseudomonadota</taxon>
        <taxon>Betaproteobacteria</taxon>
        <taxon>Burkholderiales</taxon>
        <taxon>Comamonadaceae</taxon>
        <taxon>Variovorax</taxon>
    </lineage>
</organism>
<keyword evidence="6 9" id="KW-1133">Transmembrane helix</keyword>
<dbReference type="GO" id="GO:0005886">
    <property type="term" value="C:plasma membrane"/>
    <property type="evidence" value="ECO:0007669"/>
    <property type="project" value="UniProtKB-SubCell"/>
</dbReference>